<protein>
    <submittedName>
        <fullName evidence="2">NAD(P)-binding domain-containing protein</fullName>
    </submittedName>
</protein>
<dbReference type="PRINTS" id="PR00411">
    <property type="entry name" value="PNDRDTASEI"/>
</dbReference>
<keyword evidence="3" id="KW-1185">Reference proteome</keyword>
<dbReference type="PANTHER" id="PTHR43539:SF78">
    <property type="entry name" value="FLAVIN-CONTAINING MONOOXYGENASE"/>
    <property type="match status" value="1"/>
</dbReference>
<dbReference type="EMBL" id="JASXSZ010000001">
    <property type="protein sequence ID" value="MDL9978474.1"/>
    <property type="molecule type" value="Genomic_DNA"/>
</dbReference>
<dbReference type="Pfam" id="PF13738">
    <property type="entry name" value="Pyr_redox_3"/>
    <property type="match status" value="1"/>
</dbReference>
<comment type="caution">
    <text evidence="2">The sequence shown here is derived from an EMBL/GenBank/DDBJ whole genome shotgun (WGS) entry which is preliminary data.</text>
</comment>
<evidence type="ECO:0000313" key="3">
    <source>
        <dbReference type="Proteomes" id="UP001235064"/>
    </source>
</evidence>
<accession>A0ABT7MVJ8</accession>
<dbReference type="Gene3D" id="3.50.50.60">
    <property type="entry name" value="FAD/NAD(P)-binding domain"/>
    <property type="match status" value="2"/>
</dbReference>
<dbReference type="InterPro" id="IPR050982">
    <property type="entry name" value="Auxin_biosynth/cation_transpt"/>
</dbReference>
<organism evidence="2 3">
    <name type="scientific">Microbacterium candidum</name>
    <dbReference type="NCBI Taxonomy" id="3041922"/>
    <lineage>
        <taxon>Bacteria</taxon>
        <taxon>Bacillati</taxon>
        <taxon>Actinomycetota</taxon>
        <taxon>Actinomycetes</taxon>
        <taxon>Micrococcales</taxon>
        <taxon>Microbacteriaceae</taxon>
        <taxon>Microbacterium</taxon>
    </lineage>
</organism>
<dbReference type="SUPFAM" id="SSF51905">
    <property type="entry name" value="FAD/NAD(P)-binding domain"/>
    <property type="match status" value="1"/>
</dbReference>
<dbReference type="RefSeq" id="WP_286286919.1">
    <property type="nucleotide sequence ID" value="NZ_JASXSZ010000001.1"/>
</dbReference>
<name>A0ABT7MVJ8_9MICO</name>
<dbReference type="PRINTS" id="PR00368">
    <property type="entry name" value="FADPNR"/>
</dbReference>
<reference evidence="2 3" key="1">
    <citation type="submission" date="2023-06" db="EMBL/GenBank/DDBJ databases">
        <title>Microbacterium sp. nov., isolated from a waste landfill.</title>
        <authorList>
            <person name="Wen W."/>
        </authorList>
    </citation>
    <scope>NUCLEOTIDE SEQUENCE [LARGE SCALE GENOMIC DNA]</scope>
    <source>
        <strain evidence="2 3">ASV49</strain>
    </source>
</reference>
<evidence type="ECO:0000256" key="1">
    <source>
        <dbReference type="ARBA" id="ARBA00023002"/>
    </source>
</evidence>
<dbReference type="Proteomes" id="UP001235064">
    <property type="component" value="Unassembled WGS sequence"/>
</dbReference>
<dbReference type="InterPro" id="IPR036188">
    <property type="entry name" value="FAD/NAD-bd_sf"/>
</dbReference>
<dbReference type="PANTHER" id="PTHR43539">
    <property type="entry name" value="FLAVIN-BINDING MONOOXYGENASE-LIKE PROTEIN (AFU_ORTHOLOGUE AFUA_4G09220)"/>
    <property type="match status" value="1"/>
</dbReference>
<proteinExistence type="predicted"/>
<sequence length="409" mass="43739">MPVIVIGAGQAGLAVSRELGLRGVDHVVLERSRVGQAWRDRWDSFTLVTPNWTLNLPGSPYDGDDPEGHVPRDEIVAYLERYRDRWAVPVREGVAVDRLSAATDGGFRLATSEGAVDADAVVVCSGAFQRPFRPSGAAFPDGVAVIDALSYRNPDSVAAGPVLVIGCGETGCQIAEELQGSGRDVYLSCGRAPWYPRRLGDADIVTWLYRAGFYEQRLADITPAIRLLANPQFTGAAGGHDLHYRTMLALGVTLLGRFAGMDGTRAHFADDLAASVAFGDARCADAFALLETRLPDAGYDVPTLPAIEPFPDVEPITTLDLSGFGAVIVATGFRPDYGWIDFPVFDEVGYPITVEGAVPDVPGLYFCGVHFMTRRRSGFLYGVGEDAASVAEAISLRSASGAAGERTRP</sequence>
<evidence type="ECO:0000313" key="2">
    <source>
        <dbReference type="EMBL" id="MDL9978474.1"/>
    </source>
</evidence>
<gene>
    <name evidence="2" type="ORF">QSV35_03940</name>
</gene>
<keyword evidence="1" id="KW-0560">Oxidoreductase</keyword>